<proteinExistence type="predicted"/>
<feature type="region of interest" description="Disordered" evidence="1">
    <location>
        <begin position="189"/>
        <end position="213"/>
    </location>
</feature>
<feature type="compositionally biased region" description="Polar residues" evidence="1">
    <location>
        <begin position="133"/>
        <end position="146"/>
    </location>
</feature>
<protein>
    <submittedName>
        <fullName evidence="2">Uncharacterized protein</fullName>
    </submittedName>
</protein>
<accession>W2T9S9</accession>
<gene>
    <name evidence="2" type="ORF">NECAME_10403</name>
</gene>
<reference evidence="3" key="1">
    <citation type="journal article" date="2014" name="Nat. Genet.">
        <title>Genome of the human hookworm Necator americanus.</title>
        <authorList>
            <person name="Tang Y.T."/>
            <person name="Gao X."/>
            <person name="Rosa B.A."/>
            <person name="Abubucker S."/>
            <person name="Hallsworth-Pepin K."/>
            <person name="Martin J."/>
            <person name="Tyagi R."/>
            <person name="Heizer E."/>
            <person name="Zhang X."/>
            <person name="Bhonagiri-Palsikar V."/>
            <person name="Minx P."/>
            <person name="Warren W.C."/>
            <person name="Wang Q."/>
            <person name="Zhan B."/>
            <person name="Hotez P.J."/>
            <person name="Sternberg P.W."/>
            <person name="Dougall A."/>
            <person name="Gaze S.T."/>
            <person name="Mulvenna J."/>
            <person name="Sotillo J."/>
            <person name="Ranganathan S."/>
            <person name="Rabelo E.M."/>
            <person name="Wilson R.K."/>
            <person name="Felgner P.L."/>
            <person name="Bethony J."/>
            <person name="Hawdon J.M."/>
            <person name="Gasser R.B."/>
            <person name="Loukas A."/>
            <person name="Mitreva M."/>
        </authorList>
    </citation>
    <scope>NUCLEOTIDE SEQUENCE [LARGE SCALE GENOMIC DNA]</scope>
</reference>
<keyword evidence="3" id="KW-1185">Reference proteome</keyword>
<evidence type="ECO:0000313" key="3">
    <source>
        <dbReference type="Proteomes" id="UP000053676"/>
    </source>
</evidence>
<dbReference type="EMBL" id="KI659956">
    <property type="protein sequence ID" value="ETN78339.1"/>
    <property type="molecule type" value="Genomic_DNA"/>
</dbReference>
<name>W2T9S9_NECAM</name>
<sequence>MVEGIVATDNDALQKEKEAQELARTIELEQQKIQQLKEERERIAKQKKEQIERLKKEQAIEQARIEAARAQRKRMEMLEEQRRKLAEAKKERERQEKIFGSQALTNNSQNDIWRKYTAANGVEPKEERDTAPSIASSVDDSNQENSVDPAYFEDTERYNPPVESSTYLAVSDLPKCIIKTAAINFLKIKKKRKNKKRKSRRKAHGTKTLSSTKWKHGKELTYDKVK</sequence>
<feature type="region of interest" description="Disordered" evidence="1">
    <location>
        <begin position="79"/>
        <end position="159"/>
    </location>
</feature>
<evidence type="ECO:0000256" key="1">
    <source>
        <dbReference type="SAM" id="MobiDB-lite"/>
    </source>
</evidence>
<dbReference type="Proteomes" id="UP000053676">
    <property type="component" value="Unassembled WGS sequence"/>
</dbReference>
<evidence type="ECO:0000313" key="2">
    <source>
        <dbReference type="EMBL" id="ETN78339.1"/>
    </source>
</evidence>
<feature type="compositionally biased region" description="Polar residues" evidence="1">
    <location>
        <begin position="102"/>
        <end position="111"/>
    </location>
</feature>
<dbReference type="KEGG" id="nai:NECAME_10403"/>
<feature type="compositionally biased region" description="Basic residues" evidence="1">
    <location>
        <begin position="189"/>
        <end position="205"/>
    </location>
</feature>
<feature type="compositionally biased region" description="Basic and acidic residues" evidence="1">
    <location>
        <begin position="79"/>
        <end position="97"/>
    </location>
</feature>
<organism evidence="2 3">
    <name type="scientific">Necator americanus</name>
    <name type="common">Human hookworm</name>
    <dbReference type="NCBI Taxonomy" id="51031"/>
    <lineage>
        <taxon>Eukaryota</taxon>
        <taxon>Metazoa</taxon>
        <taxon>Ecdysozoa</taxon>
        <taxon>Nematoda</taxon>
        <taxon>Chromadorea</taxon>
        <taxon>Rhabditida</taxon>
        <taxon>Rhabditina</taxon>
        <taxon>Rhabditomorpha</taxon>
        <taxon>Strongyloidea</taxon>
        <taxon>Ancylostomatidae</taxon>
        <taxon>Bunostominae</taxon>
        <taxon>Necator</taxon>
    </lineage>
</organism>
<dbReference type="AlphaFoldDB" id="W2T9S9"/>